<dbReference type="InterPro" id="IPR050951">
    <property type="entry name" value="Retrovirus_Pol_polyprotein"/>
</dbReference>
<keyword evidence="3" id="KW-1185">Reference proteome</keyword>
<dbReference type="PANTHER" id="PTHR37984">
    <property type="entry name" value="PROTEIN CBG26694"/>
    <property type="match status" value="1"/>
</dbReference>
<evidence type="ECO:0000313" key="2">
    <source>
        <dbReference type="EMBL" id="KAG8240135.1"/>
    </source>
</evidence>
<dbReference type="PANTHER" id="PTHR37984:SF5">
    <property type="entry name" value="PROTEIN NYNRIN-LIKE"/>
    <property type="match status" value="1"/>
</dbReference>
<dbReference type="EMBL" id="KZ311704">
    <property type="protein sequence ID" value="KAG8240135.1"/>
    <property type="molecule type" value="Genomic_DNA"/>
</dbReference>
<feature type="domain" description="Integrase catalytic" evidence="1">
    <location>
        <begin position="31"/>
        <end position="191"/>
    </location>
</feature>
<dbReference type="Gene3D" id="3.30.420.10">
    <property type="entry name" value="Ribonuclease H-like superfamily/Ribonuclease H"/>
    <property type="match status" value="1"/>
</dbReference>
<proteinExistence type="predicted"/>
<dbReference type="GO" id="GO:0003676">
    <property type="term" value="F:nucleic acid binding"/>
    <property type="evidence" value="ECO:0007669"/>
    <property type="project" value="InterPro"/>
</dbReference>
<dbReference type="OrthoDB" id="6627416at2759"/>
<protein>
    <recommendedName>
        <fullName evidence="1">Integrase catalytic domain-containing protein</fullName>
    </recommendedName>
</protein>
<evidence type="ECO:0000259" key="1">
    <source>
        <dbReference type="PROSITE" id="PS50994"/>
    </source>
</evidence>
<dbReference type="Proteomes" id="UP000792457">
    <property type="component" value="Unassembled WGS sequence"/>
</dbReference>
<dbReference type="SUPFAM" id="SSF53098">
    <property type="entry name" value="Ribonuclease H-like"/>
    <property type="match status" value="1"/>
</dbReference>
<dbReference type="InterPro" id="IPR012337">
    <property type="entry name" value="RNaseH-like_sf"/>
</dbReference>
<accession>A0A8K0KUV0</accession>
<sequence length="303" mass="34657">MNKDVRKYVSTCENCQTASVKMQKVTPALHNVDIPAKVWHQVGVDLCSLPISKEGYIGICMVTDYFSKWMEAKPIRHKTAEEVAIFLYELICRYGCIRVQINDQEREFCNEVSRTLHGLTGTHQRITSAYHPQANGLVERSNRTIQRAMLKVLQEEQTDWVTVLDGVLFAFRTTRHRSTGVTPYELMFARKPILPVQCIINVIDDVIAEEHNVPSSMKECSLVEEDVQNHLSQIKALHAVVLREASKNIEKAQQRQKAYEVGDKVLVYNLRKAERKGDKVQLPYEGPYLVSKCFADKSLYELG</sequence>
<comment type="caution">
    <text evidence="2">The sequence shown here is derived from an EMBL/GenBank/DDBJ whole genome shotgun (WGS) entry which is preliminary data.</text>
</comment>
<reference evidence="2" key="1">
    <citation type="submission" date="2013-04" db="EMBL/GenBank/DDBJ databases">
        <authorList>
            <person name="Qu J."/>
            <person name="Murali S.C."/>
            <person name="Bandaranaike D."/>
            <person name="Bellair M."/>
            <person name="Blankenburg K."/>
            <person name="Chao H."/>
            <person name="Dinh H."/>
            <person name="Doddapaneni H."/>
            <person name="Downs B."/>
            <person name="Dugan-Rocha S."/>
            <person name="Elkadiri S."/>
            <person name="Gnanaolivu R.D."/>
            <person name="Hernandez B."/>
            <person name="Javaid M."/>
            <person name="Jayaseelan J.C."/>
            <person name="Lee S."/>
            <person name="Li M."/>
            <person name="Ming W."/>
            <person name="Munidasa M."/>
            <person name="Muniz J."/>
            <person name="Nguyen L."/>
            <person name="Ongeri F."/>
            <person name="Osuji N."/>
            <person name="Pu L.-L."/>
            <person name="Puazo M."/>
            <person name="Qu C."/>
            <person name="Quiroz J."/>
            <person name="Raj R."/>
            <person name="Weissenberger G."/>
            <person name="Xin Y."/>
            <person name="Zou X."/>
            <person name="Han Y."/>
            <person name="Richards S."/>
            <person name="Worley K."/>
            <person name="Muzny D."/>
            <person name="Gibbs R."/>
        </authorList>
    </citation>
    <scope>NUCLEOTIDE SEQUENCE</scope>
    <source>
        <strain evidence="2">Sampled in the wild</strain>
    </source>
</reference>
<evidence type="ECO:0000313" key="3">
    <source>
        <dbReference type="Proteomes" id="UP000792457"/>
    </source>
</evidence>
<gene>
    <name evidence="2" type="ORF">J437_LFUL007314</name>
</gene>
<reference evidence="2" key="2">
    <citation type="submission" date="2017-10" db="EMBL/GenBank/DDBJ databases">
        <title>Ladona fulva Genome sequencing and assembly.</title>
        <authorList>
            <person name="Murali S."/>
            <person name="Richards S."/>
            <person name="Bandaranaike D."/>
            <person name="Bellair M."/>
            <person name="Blankenburg K."/>
            <person name="Chao H."/>
            <person name="Dinh H."/>
            <person name="Doddapaneni H."/>
            <person name="Dugan-Rocha S."/>
            <person name="Elkadiri S."/>
            <person name="Gnanaolivu R."/>
            <person name="Hernandez B."/>
            <person name="Skinner E."/>
            <person name="Javaid M."/>
            <person name="Lee S."/>
            <person name="Li M."/>
            <person name="Ming W."/>
            <person name="Munidasa M."/>
            <person name="Muniz J."/>
            <person name="Nguyen L."/>
            <person name="Hughes D."/>
            <person name="Osuji N."/>
            <person name="Pu L.-L."/>
            <person name="Puazo M."/>
            <person name="Qu C."/>
            <person name="Quiroz J."/>
            <person name="Raj R."/>
            <person name="Weissenberger G."/>
            <person name="Xin Y."/>
            <person name="Zou X."/>
            <person name="Han Y."/>
            <person name="Worley K."/>
            <person name="Muzny D."/>
            <person name="Gibbs R."/>
        </authorList>
    </citation>
    <scope>NUCLEOTIDE SEQUENCE</scope>
    <source>
        <strain evidence="2">Sampled in the wild</strain>
    </source>
</reference>
<dbReference type="AlphaFoldDB" id="A0A8K0KUV0"/>
<dbReference type="InterPro" id="IPR036397">
    <property type="entry name" value="RNaseH_sf"/>
</dbReference>
<organism evidence="2 3">
    <name type="scientific">Ladona fulva</name>
    <name type="common">Scarce chaser dragonfly</name>
    <name type="synonym">Libellula fulva</name>
    <dbReference type="NCBI Taxonomy" id="123851"/>
    <lineage>
        <taxon>Eukaryota</taxon>
        <taxon>Metazoa</taxon>
        <taxon>Ecdysozoa</taxon>
        <taxon>Arthropoda</taxon>
        <taxon>Hexapoda</taxon>
        <taxon>Insecta</taxon>
        <taxon>Pterygota</taxon>
        <taxon>Palaeoptera</taxon>
        <taxon>Odonata</taxon>
        <taxon>Epiprocta</taxon>
        <taxon>Anisoptera</taxon>
        <taxon>Libelluloidea</taxon>
        <taxon>Libellulidae</taxon>
        <taxon>Ladona</taxon>
    </lineage>
</organism>
<name>A0A8K0KUV0_LADFU</name>
<dbReference type="PROSITE" id="PS50994">
    <property type="entry name" value="INTEGRASE"/>
    <property type="match status" value="1"/>
</dbReference>
<dbReference type="GO" id="GO:0015074">
    <property type="term" value="P:DNA integration"/>
    <property type="evidence" value="ECO:0007669"/>
    <property type="project" value="InterPro"/>
</dbReference>
<dbReference type="InterPro" id="IPR001584">
    <property type="entry name" value="Integrase_cat-core"/>
</dbReference>